<dbReference type="GO" id="GO:0031012">
    <property type="term" value="C:extracellular matrix"/>
    <property type="evidence" value="ECO:0007669"/>
    <property type="project" value="TreeGrafter"/>
</dbReference>
<comment type="caution">
    <text evidence="1">The sequence shown here is derived from an EMBL/GenBank/DDBJ whole genome shotgun (WGS) entry which is preliminary data.</text>
</comment>
<dbReference type="PANTHER" id="PTHR33395:SF22">
    <property type="entry name" value="REVERSE TRANSCRIPTASE DOMAIN-CONTAINING PROTEIN"/>
    <property type="match status" value="1"/>
</dbReference>
<sequence length="148" mass="16825">MVEFRILRGGSRAKSQIKTLDVRRADFGLFRDEVRKAKAYLELNLARDVKDKKNGFYKYTRDKRKARENVGSLLNGAGALVTQDMEKAEVLNALFASVFTSKTSLQESQVPETKGKVWSKEDLALVEDDQVREYSSIHKSMGPDKMHP</sequence>
<dbReference type="GO" id="GO:0061343">
    <property type="term" value="P:cell adhesion involved in heart morphogenesis"/>
    <property type="evidence" value="ECO:0007669"/>
    <property type="project" value="TreeGrafter"/>
</dbReference>
<dbReference type="EMBL" id="JAUNZN010000032">
    <property type="protein sequence ID" value="KAK4807239.1"/>
    <property type="molecule type" value="Genomic_DNA"/>
</dbReference>
<dbReference type="PANTHER" id="PTHR33395">
    <property type="entry name" value="TRANSCRIPTASE, PUTATIVE-RELATED-RELATED"/>
    <property type="match status" value="1"/>
</dbReference>
<dbReference type="AlphaFoldDB" id="A0AAN7MK22"/>
<proteinExistence type="predicted"/>
<evidence type="ECO:0000313" key="2">
    <source>
        <dbReference type="Proteomes" id="UP001333110"/>
    </source>
</evidence>
<dbReference type="Proteomes" id="UP001333110">
    <property type="component" value="Unassembled WGS sequence"/>
</dbReference>
<name>A0AAN7MK22_MYCAM</name>
<organism evidence="1 2">
    <name type="scientific">Mycteria americana</name>
    <name type="common">Wood stork</name>
    <dbReference type="NCBI Taxonomy" id="33587"/>
    <lineage>
        <taxon>Eukaryota</taxon>
        <taxon>Metazoa</taxon>
        <taxon>Chordata</taxon>
        <taxon>Craniata</taxon>
        <taxon>Vertebrata</taxon>
        <taxon>Euteleostomi</taxon>
        <taxon>Archelosauria</taxon>
        <taxon>Archosauria</taxon>
        <taxon>Dinosauria</taxon>
        <taxon>Saurischia</taxon>
        <taxon>Theropoda</taxon>
        <taxon>Coelurosauria</taxon>
        <taxon>Aves</taxon>
        <taxon>Neognathae</taxon>
        <taxon>Neoaves</taxon>
        <taxon>Aequornithes</taxon>
        <taxon>Ciconiiformes</taxon>
        <taxon>Ciconiidae</taxon>
        <taxon>Mycteria</taxon>
    </lineage>
</organism>
<gene>
    <name evidence="1" type="ORF">QYF61_024359</name>
</gene>
<accession>A0AAN7MK22</accession>
<keyword evidence="2" id="KW-1185">Reference proteome</keyword>
<reference evidence="1 2" key="1">
    <citation type="journal article" date="2023" name="J. Hered.">
        <title>Chromosome-level genome of the wood stork (Mycteria americana) provides insight into avian chromosome evolution.</title>
        <authorList>
            <person name="Flamio R. Jr."/>
            <person name="Ramstad K.M."/>
        </authorList>
    </citation>
    <scope>NUCLEOTIDE SEQUENCE [LARGE SCALE GENOMIC DNA]</scope>
    <source>
        <strain evidence="1">JAX WOST 10</strain>
    </source>
</reference>
<dbReference type="GO" id="GO:0007508">
    <property type="term" value="P:larval heart development"/>
    <property type="evidence" value="ECO:0007669"/>
    <property type="project" value="TreeGrafter"/>
</dbReference>
<protein>
    <submittedName>
        <fullName evidence="1">Uncharacterized protein</fullName>
    </submittedName>
</protein>
<evidence type="ECO:0000313" key="1">
    <source>
        <dbReference type="EMBL" id="KAK4807239.1"/>
    </source>
</evidence>